<organism evidence="2 3">
    <name type="scientific">Chrysochromulina tobinii</name>
    <dbReference type="NCBI Taxonomy" id="1460289"/>
    <lineage>
        <taxon>Eukaryota</taxon>
        <taxon>Haptista</taxon>
        <taxon>Haptophyta</taxon>
        <taxon>Prymnesiophyceae</taxon>
        <taxon>Prymnesiales</taxon>
        <taxon>Chrysochromulinaceae</taxon>
        <taxon>Chrysochromulina</taxon>
    </lineage>
</organism>
<gene>
    <name evidence="2" type="ORF">Ctob_011118</name>
</gene>
<comment type="caution">
    <text evidence="2">The sequence shown here is derived from an EMBL/GenBank/DDBJ whole genome shotgun (WGS) entry which is preliminary data.</text>
</comment>
<keyword evidence="1" id="KW-0175">Coiled coil</keyword>
<sequence>MPPVIHLLLVDNVDPSSIPTKAVFAALNLDPARHLATDEAQVLSVPRCLDAVACATLRDAVDRKRSTRVDSVDGAADHQLPLTLMQLEQLIGARAVDTLLALPARFSDEASETGKPREIFVRRYTGGTRPWNPFHHDAAAVTINVALGDDAAFAGGRLLAVRRSRVEAIERGEGEATVHDSRLLHAVSRITGGVRYSLILFIGHAEGMSAAEAAAFAAYLRALPDDASRQRVAQQLRALEAPLEAALSAQTREMDAKRSMAKPARAAIEQARHAHATARERRERAERAAQEAEEAEHAALTALDAAIEAAQVMRDEHFGAQVAVQRLRMELLATQREGRARLLREAEKSRV</sequence>
<dbReference type="EMBL" id="JWZX01000858">
    <property type="protein sequence ID" value="KOO35462.1"/>
    <property type="molecule type" value="Genomic_DNA"/>
</dbReference>
<dbReference type="OrthoDB" id="69177at2759"/>
<evidence type="ECO:0000313" key="3">
    <source>
        <dbReference type="Proteomes" id="UP000037460"/>
    </source>
</evidence>
<evidence type="ECO:0008006" key="4">
    <source>
        <dbReference type="Google" id="ProtNLM"/>
    </source>
</evidence>
<reference evidence="3" key="1">
    <citation type="journal article" date="2015" name="PLoS Genet.">
        <title>Genome Sequence and Transcriptome Analyses of Chrysochromulina tobin: Metabolic Tools for Enhanced Algal Fitness in the Prominent Order Prymnesiales (Haptophyceae).</title>
        <authorList>
            <person name="Hovde B.T."/>
            <person name="Deodato C.R."/>
            <person name="Hunsperger H.M."/>
            <person name="Ryken S.A."/>
            <person name="Yost W."/>
            <person name="Jha R.K."/>
            <person name="Patterson J."/>
            <person name="Monnat R.J. Jr."/>
            <person name="Barlow S.B."/>
            <person name="Starkenburg S.R."/>
            <person name="Cattolico R.A."/>
        </authorList>
    </citation>
    <scope>NUCLEOTIDE SEQUENCE</scope>
    <source>
        <strain evidence="3">CCMP291</strain>
    </source>
</reference>
<evidence type="ECO:0000313" key="2">
    <source>
        <dbReference type="EMBL" id="KOO35462.1"/>
    </source>
</evidence>
<protein>
    <recommendedName>
        <fullName evidence="4">Fe2OG dioxygenase domain-containing protein</fullName>
    </recommendedName>
</protein>
<dbReference type="Gene3D" id="2.60.120.620">
    <property type="entry name" value="q2cbj1_9rhob like domain"/>
    <property type="match status" value="1"/>
</dbReference>
<proteinExistence type="predicted"/>
<dbReference type="Proteomes" id="UP000037460">
    <property type="component" value="Unassembled WGS sequence"/>
</dbReference>
<accession>A0A0M0KA67</accession>
<keyword evidence="3" id="KW-1185">Reference proteome</keyword>
<dbReference type="AlphaFoldDB" id="A0A0M0KA67"/>
<evidence type="ECO:0000256" key="1">
    <source>
        <dbReference type="SAM" id="Coils"/>
    </source>
</evidence>
<name>A0A0M0KA67_9EUKA</name>
<feature type="coiled-coil region" evidence="1">
    <location>
        <begin position="268"/>
        <end position="302"/>
    </location>
</feature>